<reference evidence="3 4" key="1">
    <citation type="submission" date="2018-06" db="EMBL/GenBank/DDBJ databases">
        <title>Natronomonas sp. F16-60 a new haloarchaeon isolated from a solar saltern of Isla Cristina, Huelva, Spain.</title>
        <authorList>
            <person name="Duran-Viseras A."/>
            <person name="Sanchez-Porro C."/>
            <person name="Ventosa A."/>
        </authorList>
    </citation>
    <scope>NUCLEOTIDE SEQUENCE [LARGE SCALE GENOMIC DNA]</scope>
    <source>
        <strain evidence="3 4">F16-60</strain>
    </source>
</reference>
<keyword evidence="2" id="KW-0472">Membrane</keyword>
<feature type="transmembrane region" description="Helical" evidence="2">
    <location>
        <begin position="251"/>
        <end position="274"/>
    </location>
</feature>
<dbReference type="EMBL" id="QMDX01000001">
    <property type="protein sequence ID" value="TSD15849.1"/>
    <property type="molecule type" value="Genomic_DNA"/>
</dbReference>
<feature type="transmembrane region" description="Helical" evidence="2">
    <location>
        <begin position="176"/>
        <end position="200"/>
    </location>
</feature>
<protein>
    <submittedName>
        <fullName evidence="3">Uncharacterized protein</fullName>
    </submittedName>
</protein>
<name>A0A554NEN5_9EURY</name>
<accession>A0A554NEN5</accession>
<evidence type="ECO:0000313" key="4">
    <source>
        <dbReference type="Proteomes" id="UP000319894"/>
    </source>
</evidence>
<keyword evidence="4" id="KW-1185">Reference proteome</keyword>
<evidence type="ECO:0000256" key="2">
    <source>
        <dbReference type="SAM" id="Phobius"/>
    </source>
</evidence>
<evidence type="ECO:0000313" key="3">
    <source>
        <dbReference type="EMBL" id="TSD15849.1"/>
    </source>
</evidence>
<feature type="transmembrane region" description="Helical" evidence="2">
    <location>
        <begin position="221"/>
        <end position="245"/>
    </location>
</feature>
<organism evidence="3 4">
    <name type="scientific">Haloglomus irregulare</name>
    <dbReference type="NCBI Taxonomy" id="2234134"/>
    <lineage>
        <taxon>Archaea</taxon>
        <taxon>Methanobacteriati</taxon>
        <taxon>Methanobacteriota</taxon>
        <taxon>Stenosarchaea group</taxon>
        <taxon>Halobacteria</taxon>
        <taxon>Halobacteriales</taxon>
        <taxon>Natronomonadaceae</taxon>
        <taxon>Haloglomus</taxon>
    </lineage>
</organism>
<dbReference type="RefSeq" id="WP_144260324.1">
    <property type="nucleotide sequence ID" value="NZ_QMDX01000001.1"/>
</dbReference>
<keyword evidence="2" id="KW-1133">Transmembrane helix</keyword>
<feature type="transmembrane region" description="Helical" evidence="2">
    <location>
        <begin position="100"/>
        <end position="126"/>
    </location>
</feature>
<feature type="region of interest" description="Disordered" evidence="1">
    <location>
        <begin position="278"/>
        <end position="302"/>
    </location>
</feature>
<sequence>MTTPSTVDGTDDRGGSLTAAFAAGVAVTARRPLLALVPLLAGLTSTGQFERAARADTAFQVNFGLPAPVAGLWTFLNAPSRDGLTAFGTPLGTVRDQPELLATAVLVAVVGLLLVGLLTAVYLGAIDDVLAGRGTDHRDNLRRHAPVTLAFAALELLGIVAVAFGVLGAGRPRAPVLLVPVFLGALVALYLLTPGVYVGVAADLAPLAAFRHGLDIALTGAYLLFALAHAAVVAAVSVPLSALAFSAGLPSLLLGALAAAPAGLALNAATMALVRRQTGRENTGLREPTRGPESVDGSAGPE</sequence>
<dbReference type="AlphaFoldDB" id="A0A554NEN5"/>
<keyword evidence="2" id="KW-0812">Transmembrane</keyword>
<proteinExistence type="predicted"/>
<dbReference type="Proteomes" id="UP000319894">
    <property type="component" value="Unassembled WGS sequence"/>
</dbReference>
<gene>
    <name evidence="3" type="ORF">DP107_01305</name>
</gene>
<dbReference type="InParanoid" id="A0A554NEN5"/>
<feature type="transmembrane region" description="Helical" evidence="2">
    <location>
        <begin position="147"/>
        <end position="170"/>
    </location>
</feature>
<comment type="caution">
    <text evidence="3">The sequence shown here is derived from an EMBL/GenBank/DDBJ whole genome shotgun (WGS) entry which is preliminary data.</text>
</comment>
<evidence type="ECO:0000256" key="1">
    <source>
        <dbReference type="SAM" id="MobiDB-lite"/>
    </source>
</evidence>